<sequence>MKVTRVLVGSSDYDLAVHASTSAKSPVFVHVNQCGNASMGCYVYTIGTPLKSSVDSTYSVVLQGDGSGLQDLAANLGRVLAKKFGCPAYVSMSGSVSLTDYAFLSQEVVRACQ</sequence>
<dbReference type="AlphaFoldDB" id="A0A4P9ZGT9"/>
<dbReference type="Proteomes" id="UP000268321">
    <property type="component" value="Unassembled WGS sequence"/>
</dbReference>
<keyword evidence="2" id="KW-1185">Reference proteome</keyword>
<dbReference type="Gene3D" id="3.30.230.100">
    <property type="match status" value="1"/>
</dbReference>
<dbReference type="OrthoDB" id="3987408at2759"/>
<organism evidence="1 2">
    <name type="scientific">Metschnikowia bicuspidata</name>
    <dbReference type="NCBI Taxonomy" id="27322"/>
    <lineage>
        <taxon>Eukaryota</taxon>
        <taxon>Fungi</taxon>
        <taxon>Dikarya</taxon>
        <taxon>Ascomycota</taxon>
        <taxon>Saccharomycotina</taxon>
        <taxon>Pichiomycetes</taxon>
        <taxon>Metschnikowiaceae</taxon>
        <taxon>Metschnikowia</taxon>
    </lineage>
</organism>
<evidence type="ECO:0000313" key="1">
    <source>
        <dbReference type="EMBL" id="RKP32316.1"/>
    </source>
</evidence>
<dbReference type="EMBL" id="ML004432">
    <property type="protein sequence ID" value="RKP32316.1"/>
    <property type="molecule type" value="Genomic_DNA"/>
</dbReference>
<protein>
    <submittedName>
        <fullName evidence="1">Uncharacterized protein</fullName>
    </submittedName>
</protein>
<proteinExistence type="predicted"/>
<evidence type="ECO:0000313" key="2">
    <source>
        <dbReference type="Proteomes" id="UP000268321"/>
    </source>
</evidence>
<name>A0A4P9ZGT9_9ASCO</name>
<reference evidence="2" key="1">
    <citation type="journal article" date="2018" name="Nat. Microbiol.">
        <title>Leveraging single-cell genomics to expand the fungal tree of life.</title>
        <authorList>
            <person name="Ahrendt S.R."/>
            <person name="Quandt C.A."/>
            <person name="Ciobanu D."/>
            <person name="Clum A."/>
            <person name="Salamov A."/>
            <person name="Andreopoulos B."/>
            <person name="Cheng J.F."/>
            <person name="Woyke T."/>
            <person name="Pelin A."/>
            <person name="Henrissat B."/>
            <person name="Reynolds N.K."/>
            <person name="Benny G.L."/>
            <person name="Smith M.E."/>
            <person name="James T.Y."/>
            <person name="Grigoriev I.V."/>
        </authorList>
    </citation>
    <scope>NUCLEOTIDE SEQUENCE [LARGE SCALE GENOMIC DNA]</scope>
    <source>
        <strain evidence="2">Baker2002</strain>
    </source>
</reference>
<dbReference type="Pfam" id="PF10448">
    <property type="entry name" value="POC3_POC4"/>
    <property type="match status" value="1"/>
</dbReference>
<accession>A0A4P9ZGT9</accession>
<gene>
    <name evidence="1" type="ORF">METBISCDRAFT_25832</name>
</gene>
<dbReference type="InterPro" id="IPR018854">
    <property type="entry name" value="Psome_chaperone_3/4"/>
</dbReference>